<dbReference type="SUPFAM" id="SSF55073">
    <property type="entry name" value="Nucleotide cyclase"/>
    <property type="match status" value="1"/>
</dbReference>
<protein>
    <recommendedName>
        <fullName evidence="1">diguanylate cyclase</fullName>
        <ecNumber evidence="1">2.7.7.65</ecNumber>
    </recommendedName>
</protein>
<dbReference type="PROSITE" id="PS51833">
    <property type="entry name" value="HDOD"/>
    <property type="match status" value="1"/>
</dbReference>
<organism evidence="7 8">
    <name type="scientific">Desulfobulbus propionicus (strain ATCC 33891 / DSM 2032 / VKM B-1956 / 1pr3)</name>
    <dbReference type="NCBI Taxonomy" id="577650"/>
    <lineage>
        <taxon>Bacteria</taxon>
        <taxon>Pseudomonadati</taxon>
        <taxon>Thermodesulfobacteriota</taxon>
        <taxon>Desulfobulbia</taxon>
        <taxon>Desulfobulbales</taxon>
        <taxon>Desulfobulbaceae</taxon>
        <taxon>Desulfobulbus</taxon>
    </lineage>
</organism>
<dbReference type="InterPro" id="IPR050469">
    <property type="entry name" value="Diguanylate_Cyclase"/>
</dbReference>
<dbReference type="CDD" id="cd01949">
    <property type="entry name" value="GGDEF"/>
    <property type="match status" value="1"/>
</dbReference>
<dbReference type="AlphaFoldDB" id="A0A7U3YLH2"/>
<dbReference type="InterPro" id="IPR029787">
    <property type="entry name" value="Nucleotide_cyclase"/>
</dbReference>
<dbReference type="FunFam" id="3.30.70.270:FF:000001">
    <property type="entry name" value="Diguanylate cyclase domain protein"/>
    <property type="match status" value="1"/>
</dbReference>
<dbReference type="Gene3D" id="3.30.70.270">
    <property type="match status" value="1"/>
</dbReference>
<feature type="signal peptide" evidence="4">
    <location>
        <begin position="1"/>
        <end position="25"/>
    </location>
</feature>
<gene>
    <name evidence="7" type="ordered locus">Despr_1421</name>
</gene>
<dbReference type="GO" id="GO:1902201">
    <property type="term" value="P:negative regulation of bacterial-type flagellum-dependent cell motility"/>
    <property type="evidence" value="ECO:0007669"/>
    <property type="project" value="TreeGrafter"/>
</dbReference>
<feature type="chain" id="PRO_5031243827" description="diguanylate cyclase" evidence="4">
    <location>
        <begin position="26"/>
        <end position="522"/>
    </location>
</feature>
<evidence type="ECO:0000259" key="6">
    <source>
        <dbReference type="PROSITE" id="PS51833"/>
    </source>
</evidence>
<dbReference type="InterPro" id="IPR013976">
    <property type="entry name" value="HDOD"/>
</dbReference>
<dbReference type="EC" id="2.7.7.65" evidence="1"/>
<dbReference type="GO" id="GO:0043709">
    <property type="term" value="P:cell adhesion involved in single-species biofilm formation"/>
    <property type="evidence" value="ECO:0007669"/>
    <property type="project" value="TreeGrafter"/>
</dbReference>
<dbReference type="PANTHER" id="PTHR45138">
    <property type="entry name" value="REGULATORY COMPONENTS OF SENSORY TRANSDUCTION SYSTEM"/>
    <property type="match status" value="1"/>
</dbReference>
<dbReference type="GO" id="GO:0052621">
    <property type="term" value="F:diguanylate cyclase activity"/>
    <property type="evidence" value="ECO:0007669"/>
    <property type="project" value="UniProtKB-EC"/>
</dbReference>
<evidence type="ECO:0000256" key="3">
    <source>
        <dbReference type="SAM" id="Coils"/>
    </source>
</evidence>
<evidence type="ECO:0000256" key="1">
    <source>
        <dbReference type="ARBA" id="ARBA00012528"/>
    </source>
</evidence>
<dbReference type="NCBIfam" id="TIGR00254">
    <property type="entry name" value="GGDEF"/>
    <property type="match status" value="1"/>
</dbReference>
<dbReference type="PANTHER" id="PTHR45138:SF9">
    <property type="entry name" value="DIGUANYLATE CYCLASE DGCM-RELATED"/>
    <property type="match status" value="1"/>
</dbReference>
<feature type="domain" description="HDOD" evidence="6">
    <location>
        <begin position="18"/>
        <end position="215"/>
    </location>
</feature>
<comment type="catalytic activity">
    <reaction evidence="2">
        <text>2 GTP = 3',3'-c-di-GMP + 2 diphosphate</text>
        <dbReference type="Rhea" id="RHEA:24898"/>
        <dbReference type="ChEBI" id="CHEBI:33019"/>
        <dbReference type="ChEBI" id="CHEBI:37565"/>
        <dbReference type="ChEBI" id="CHEBI:58805"/>
        <dbReference type="EC" id="2.7.7.65"/>
    </reaction>
</comment>
<keyword evidence="3" id="KW-0175">Coiled coil</keyword>
<evidence type="ECO:0000256" key="2">
    <source>
        <dbReference type="ARBA" id="ARBA00034247"/>
    </source>
</evidence>
<sequence length="522" mass="58195">MSTPLNKALNAILSSASLPTLPAVAAKVLEVTSQDDISFPDLTTLIAQDMALSARILKVANSALYCFPQKIGSISQAVSLLGINAVRSLVLSFTFLSMGEAQSHDRFDLNQFWERSLVGATAARLLAEQTGRMDPEEMFTIGLLQDIGCLIFALTIPRRYDRLTQHLTAGSAEVCELSLEEEYIGLTHTISGAEIGRLWALPSPILAAIRYHHDPLAYPGTDPKEDLAIKITHLSALVTRIFFSVHPERFHRQFVDHAHRLLGLEDVKIKTILKIINREIEKSARFFGVNITSLRPVAEIIQEANIRLSLLHLSYEAMHRELTQAKTALEQIRRQLTERNRLLEKLANLDGLTEISNHRFFHHSLHSEINRAIRNHAPLSLLLADIDHFKKFNDVNGHQIGDFILKELCQVAQTAIREYDLMARYGGEEFAFILPETDAEGAVTVARKLCNAIADHDFFNGERHFRVTVSIGAATVRPAETACSKNDLIGMADTALYAAKKLGRNQVIHHSVQTKTGGLRRT</sequence>
<dbReference type="Proteomes" id="UP000006365">
    <property type="component" value="Chromosome"/>
</dbReference>
<keyword evidence="4" id="KW-0732">Signal</keyword>
<dbReference type="Pfam" id="PF00990">
    <property type="entry name" value="GGDEF"/>
    <property type="match status" value="1"/>
</dbReference>
<dbReference type="SMART" id="SM00267">
    <property type="entry name" value="GGDEF"/>
    <property type="match status" value="1"/>
</dbReference>
<dbReference type="Gene3D" id="1.10.3210.10">
    <property type="entry name" value="Hypothetical protein af1432"/>
    <property type="match status" value="1"/>
</dbReference>
<dbReference type="PROSITE" id="PS50887">
    <property type="entry name" value="GGDEF"/>
    <property type="match status" value="1"/>
</dbReference>
<keyword evidence="8" id="KW-1185">Reference proteome</keyword>
<evidence type="ECO:0000313" key="7">
    <source>
        <dbReference type="EMBL" id="ADW17583.1"/>
    </source>
</evidence>
<feature type="coiled-coil region" evidence="3">
    <location>
        <begin position="315"/>
        <end position="349"/>
    </location>
</feature>
<dbReference type="EMBL" id="CP002364">
    <property type="protein sequence ID" value="ADW17583.1"/>
    <property type="molecule type" value="Genomic_DNA"/>
</dbReference>
<name>A0A7U3YLH2_DESPD</name>
<dbReference type="KEGG" id="dpr:Despr_1421"/>
<dbReference type="SUPFAM" id="SSF109604">
    <property type="entry name" value="HD-domain/PDEase-like"/>
    <property type="match status" value="1"/>
</dbReference>
<accession>A0A7U3YLH2</accession>
<dbReference type="RefSeq" id="WP_015724124.1">
    <property type="nucleotide sequence ID" value="NC_014972.1"/>
</dbReference>
<evidence type="ECO:0000313" key="8">
    <source>
        <dbReference type="Proteomes" id="UP000006365"/>
    </source>
</evidence>
<dbReference type="InterPro" id="IPR000160">
    <property type="entry name" value="GGDEF_dom"/>
</dbReference>
<proteinExistence type="predicted"/>
<reference evidence="7 8" key="1">
    <citation type="journal article" date="2011" name="Stand. Genomic Sci.">
        <title>Complete genome sequence of Desulfobulbus propionicus type strain (1pr3).</title>
        <authorList>
            <person name="Pagani I."/>
            <person name="Lapidus A."/>
            <person name="Nolan M."/>
            <person name="Lucas S."/>
            <person name="Hammon N."/>
            <person name="Deshpande S."/>
            <person name="Cheng J.F."/>
            <person name="Chertkov O."/>
            <person name="Davenport K."/>
            <person name="Tapia R."/>
            <person name="Han C."/>
            <person name="Goodwin L."/>
            <person name="Pitluck S."/>
            <person name="Liolios K."/>
            <person name="Mavromatis K."/>
            <person name="Ivanova N."/>
            <person name="Mikhailova N."/>
            <person name="Pati A."/>
            <person name="Chen A."/>
            <person name="Palaniappan K."/>
            <person name="Land M."/>
            <person name="Hauser L."/>
            <person name="Chang Y.J."/>
            <person name="Jeffries C.D."/>
            <person name="Detter J.C."/>
            <person name="Brambilla E."/>
            <person name="Kannan K.P."/>
            <person name="Djao O.D."/>
            <person name="Rohde M."/>
            <person name="Pukall R."/>
            <person name="Spring S."/>
            <person name="Goker M."/>
            <person name="Sikorski J."/>
            <person name="Woyke T."/>
            <person name="Bristow J."/>
            <person name="Eisen J.A."/>
            <person name="Markowitz V."/>
            <person name="Hugenholtz P."/>
            <person name="Kyrpides N.C."/>
            <person name="Klenk H.P."/>
        </authorList>
    </citation>
    <scope>NUCLEOTIDE SEQUENCE [LARGE SCALE GENOMIC DNA]</scope>
    <source>
        <strain evidence="8">ATCC 33891 / DSM 2032 / 1pr3</strain>
    </source>
</reference>
<feature type="domain" description="GGDEF" evidence="5">
    <location>
        <begin position="377"/>
        <end position="512"/>
    </location>
</feature>
<dbReference type="InterPro" id="IPR043128">
    <property type="entry name" value="Rev_trsase/Diguanyl_cyclase"/>
</dbReference>
<evidence type="ECO:0000256" key="4">
    <source>
        <dbReference type="SAM" id="SignalP"/>
    </source>
</evidence>
<dbReference type="Pfam" id="PF08668">
    <property type="entry name" value="HDOD"/>
    <property type="match status" value="1"/>
</dbReference>
<dbReference type="GO" id="GO:0005886">
    <property type="term" value="C:plasma membrane"/>
    <property type="evidence" value="ECO:0007669"/>
    <property type="project" value="TreeGrafter"/>
</dbReference>
<evidence type="ECO:0000259" key="5">
    <source>
        <dbReference type="PROSITE" id="PS50887"/>
    </source>
</evidence>